<gene>
    <name evidence="3" type="ORF">L798_03327</name>
</gene>
<feature type="compositionally biased region" description="Basic and acidic residues" evidence="2">
    <location>
        <begin position="1444"/>
        <end position="1455"/>
    </location>
</feature>
<dbReference type="GO" id="GO:0005634">
    <property type="term" value="C:nucleus"/>
    <property type="evidence" value="ECO:0007669"/>
    <property type="project" value="InterPro"/>
</dbReference>
<evidence type="ECO:0000313" key="3">
    <source>
        <dbReference type="EMBL" id="KDR21782.1"/>
    </source>
</evidence>
<dbReference type="OrthoDB" id="6020087at2759"/>
<reference evidence="3 4" key="1">
    <citation type="journal article" date="2014" name="Nat. Commun.">
        <title>Molecular traces of alternative social organization in a termite genome.</title>
        <authorList>
            <person name="Terrapon N."/>
            <person name="Li C."/>
            <person name="Robertson H.M."/>
            <person name="Ji L."/>
            <person name="Meng X."/>
            <person name="Booth W."/>
            <person name="Chen Z."/>
            <person name="Childers C.P."/>
            <person name="Glastad K.M."/>
            <person name="Gokhale K."/>
            <person name="Gowin J."/>
            <person name="Gronenberg W."/>
            <person name="Hermansen R.A."/>
            <person name="Hu H."/>
            <person name="Hunt B.G."/>
            <person name="Huylmans A.K."/>
            <person name="Khalil S.M."/>
            <person name="Mitchell R.D."/>
            <person name="Munoz-Torres M.C."/>
            <person name="Mustard J.A."/>
            <person name="Pan H."/>
            <person name="Reese J.T."/>
            <person name="Scharf M.E."/>
            <person name="Sun F."/>
            <person name="Vogel H."/>
            <person name="Xiao J."/>
            <person name="Yang W."/>
            <person name="Yang Z."/>
            <person name="Yang Z."/>
            <person name="Zhou J."/>
            <person name="Zhu J."/>
            <person name="Brent C.S."/>
            <person name="Elsik C.G."/>
            <person name="Goodisman M.A."/>
            <person name="Liberles D.A."/>
            <person name="Roe R.M."/>
            <person name="Vargo E.L."/>
            <person name="Vilcinskas A."/>
            <person name="Wang J."/>
            <person name="Bornberg-Bauer E."/>
            <person name="Korb J."/>
            <person name="Zhang G."/>
            <person name="Liebig J."/>
        </authorList>
    </citation>
    <scope>NUCLEOTIDE SEQUENCE [LARGE SCALE GENOMIC DNA]</scope>
    <source>
        <tissue evidence="3">Whole organism</tissue>
    </source>
</reference>
<feature type="compositionally biased region" description="Basic and acidic residues" evidence="2">
    <location>
        <begin position="1199"/>
        <end position="1410"/>
    </location>
</feature>
<evidence type="ECO:0000313" key="4">
    <source>
        <dbReference type="Proteomes" id="UP000027135"/>
    </source>
</evidence>
<feature type="region of interest" description="Disordered" evidence="2">
    <location>
        <begin position="1192"/>
        <end position="1461"/>
    </location>
</feature>
<feature type="compositionally biased region" description="Basic and acidic residues" evidence="2">
    <location>
        <begin position="1419"/>
        <end position="1430"/>
    </location>
</feature>
<evidence type="ECO:0000256" key="1">
    <source>
        <dbReference type="ARBA" id="ARBA00010560"/>
    </source>
</evidence>
<feature type="compositionally biased region" description="Low complexity" evidence="2">
    <location>
        <begin position="1"/>
        <end position="11"/>
    </location>
</feature>
<feature type="region of interest" description="Disordered" evidence="2">
    <location>
        <begin position="157"/>
        <end position="221"/>
    </location>
</feature>
<protein>
    <submittedName>
        <fullName evidence="3">Round spermatid basic protein 1</fullName>
    </submittedName>
</protein>
<dbReference type="eggNOG" id="KOG4425">
    <property type="taxonomic scope" value="Eukaryota"/>
</dbReference>
<feature type="compositionally biased region" description="Low complexity" evidence="2">
    <location>
        <begin position="125"/>
        <end position="134"/>
    </location>
</feature>
<evidence type="ECO:0000256" key="2">
    <source>
        <dbReference type="SAM" id="MobiDB-lite"/>
    </source>
</evidence>
<feature type="compositionally biased region" description="Basic and acidic residues" evidence="2">
    <location>
        <begin position="666"/>
        <end position="675"/>
    </location>
</feature>
<keyword evidence="4" id="KW-1185">Reference proteome</keyword>
<dbReference type="PANTHER" id="PTHR13354:SF11">
    <property type="entry name" value="LYSINE-SPECIFIC DEMETHYLASE 9"/>
    <property type="match status" value="1"/>
</dbReference>
<dbReference type="Proteomes" id="UP000027135">
    <property type="component" value="Unassembled WGS sequence"/>
</dbReference>
<feature type="region of interest" description="Disordered" evidence="2">
    <location>
        <begin position="1"/>
        <end position="24"/>
    </location>
</feature>
<dbReference type="InterPro" id="IPR026306">
    <property type="entry name" value="RSBN1/Dpy-2/CEP530"/>
</dbReference>
<comment type="similarity">
    <text evidence="1">Belongs to the round spermatid basic protein 1 family.</text>
</comment>
<feature type="region of interest" description="Disordered" evidence="2">
    <location>
        <begin position="618"/>
        <end position="640"/>
    </location>
</feature>
<organism evidence="3 4">
    <name type="scientific">Zootermopsis nevadensis</name>
    <name type="common">Dampwood termite</name>
    <dbReference type="NCBI Taxonomy" id="136037"/>
    <lineage>
        <taxon>Eukaryota</taxon>
        <taxon>Metazoa</taxon>
        <taxon>Ecdysozoa</taxon>
        <taxon>Arthropoda</taxon>
        <taxon>Hexapoda</taxon>
        <taxon>Insecta</taxon>
        <taxon>Pterygota</taxon>
        <taxon>Neoptera</taxon>
        <taxon>Polyneoptera</taxon>
        <taxon>Dictyoptera</taxon>
        <taxon>Blattodea</taxon>
        <taxon>Blattoidea</taxon>
        <taxon>Termitoidae</taxon>
        <taxon>Termopsidae</taxon>
        <taxon>Zootermopsis</taxon>
    </lineage>
</organism>
<sequence>MASESMKSSMSSDHHEENSTLPDDCEATVENINVSKCTSMLGLSMKVFEKRELNSYRNLPGLLATASSVDEIDIRNLDNEDDLDSGIKSEDIVNSDHSKRKRVHHDYRKLSNSGYVDDAMGRRYSSSTSSASESDTPHKLIKLKTNSISSNDQMACDDHNISNTINGGSTLDGKQVGSSKHQGGDHQKKHHKKKKHRDRDKERRTKVWSHDAKNKSESDLTLSVTSTIPAHCHDVEQWENDEPDSVSGSSKETSQEYTTDSSMTLGDSICAKVQLSTGNVKLDTLPSDRTVHYGSNVSPRTIKLSCSVKRETDEDISNVCDNAETDSVSVSGSLFEGDKRVSDEVNSVYCVIDSKDGSNSKTEGGYKSIDLLDPENHSVFPKMAFEAIQRTDLHARSKSEGVSESKLRTSQDELCVLPQTKNSDNPENLLSNVKEEKEDASVGSPGTPLMDEQPYFPCINVPDCTGNTVRKNKLEAGETESKSEIDDIKAVKNVITQPSLHSSDVSVSYDNSILNHPNTDERSYTPPMVTKDDIHSHAQSVLEDSKKTSRTTGNGIINSSPSTVSNCSIDMGATKIEHIEKKLPGSGDSIFFSDSGINSQSADSGINSQSAVTLTSDPIMEESSPRSHDIGGEAADEVEKVTTVQTRTQFTDESDASQLKETACERKHIDTDSHQDIVSCSKDVQRRHSSSSGRSGSGRRSSKDKSDHSDKHRERKLEGSTSDSRSRDRRSSDAKEIDRKERSHSSSSDRKHHCSRCYKRSKIKRASIGVQCRRDKTIDKYVKYSCPDSTVFGVGLKIDYQTKHFSLPRPLPLTQPGLEQLKYGRFIRIETYANGGATVVHMYQDEIDCLSNEEMEELAQEYFKVVFGEDENGYAHHVMGIVHDAAAYLPDLLEHMAENYPSLTVKNGVLGRNSDIETTTMKQYRDQVCKHYANGTVRYGPLHQISLVGKVHEEVGGFFPDLLTRLEENTFLKVTMPWGPLSFVQMETPQESNDGPILWIRPGEQLVPTADMAKSPAKRRRTGINELRNLQYLPRLSEAREYMFEDRTKAHADHVGHGLDRMTTAAVGILKAVHGTQSYDHNRVTKDVVAFYAGDFPDLVEKLQLDLHEPPTSQCVQWLEDAKLNQLRREGIRYARIQLCDNDIYFLPRNIIHQFRTVSAVTSIAWHVRLKQYYPDTENTSDLNQYSRAVTTQHHYKEKRNLEKACETPKKDVKDENQRCDKPKREERKDKDRKRFEERKDEDKHKKEHKEGDRSKGESKSRKRDLDDADGEGREKKRMRVLEGKSGSKELEVEHKRYEENSSKRKEKDDCGKKKEPKMKSEFEEEKRKEKDEEKEEKKTDVSEVGIKEKENSDKKKEEKRVKSESGIKEHKIKSREKDEKRRDEKKAKIVSIDAEHKEKIKEHDSSDRHKKEHKHDREKRYEKTLRKDISCSPSMKKTTSASKKKDGNNFDDNRSCGTPLRQNLNQVESLSVLSPTIVSAPVEDSGIFPDGSGDSVCIALKKESAMCDLSHKVSGFSPTKKELCPEESKQLNMSPAKKDCDKSKSCIVVVKKESVPKVDTSKCHSPSKAQSSVNLLDQIIASMDTSAPKVREDRDDLGQM</sequence>
<feature type="compositionally biased region" description="Polar residues" evidence="2">
    <location>
        <begin position="246"/>
        <end position="261"/>
    </location>
</feature>
<feature type="compositionally biased region" description="Basic and acidic residues" evidence="2">
    <location>
        <begin position="199"/>
        <end position="218"/>
    </location>
</feature>
<feature type="compositionally biased region" description="Polar residues" evidence="2">
    <location>
        <begin position="550"/>
        <end position="564"/>
    </location>
</feature>
<dbReference type="PANTHER" id="PTHR13354">
    <property type="entry name" value="ROUND SPERMATID BASIC PROTEIN 1"/>
    <property type="match status" value="1"/>
</dbReference>
<feature type="region of interest" description="Disordered" evidence="2">
    <location>
        <begin position="113"/>
        <end position="138"/>
    </location>
</feature>
<feature type="region of interest" description="Disordered" evidence="2">
    <location>
        <begin position="434"/>
        <end position="453"/>
    </location>
</feature>
<feature type="compositionally biased region" description="Basic and acidic residues" evidence="2">
    <location>
        <begin position="701"/>
        <end position="749"/>
    </location>
</feature>
<proteinExistence type="inferred from homology"/>
<feature type="region of interest" description="Disordered" evidence="2">
    <location>
        <begin position="666"/>
        <end position="754"/>
    </location>
</feature>
<name>A0A067RDD9_ZOONE</name>
<dbReference type="EMBL" id="KK852539">
    <property type="protein sequence ID" value="KDR21782.1"/>
    <property type="molecule type" value="Genomic_DNA"/>
</dbReference>
<feature type="compositionally biased region" description="Basic residues" evidence="2">
    <location>
        <begin position="187"/>
        <end position="198"/>
    </location>
</feature>
<feature type="region of interest" description="Disordered" evidence="2">
    <location>
        <begin position="238"/>
        <end position="261"/>
    </location>
</feature>
<accession>A0A067RDD9</accession>
<dbReference type="InParanoid" id="A0A067RDD9"/>
<dbReference type="STRING" id="136037.A0A067RDD9"/>
<feature type="region of interest" description="Disordered" evidence="2">
    <location>
        <begin position="542"/>
        <end position="564"/>
    </location>
</feature>